<organism evidence="3 4">
    <name type="scientific">Pyrus ussuriensis x Pyrus communis</name>
    <dbReference type="NCBI Taxonomy" id="2448454"/>
    <lineage>
        <taxon>Eukaryota</taxon>
        <taxon>Viridiplantae</taxon>
        <taxon>Streptophyta</taxon>
        <taxon>Embryophyta</taxon>
        <taxon>Tracheophyta</taxon>
        <taxon>Spermatophyta</taxon>
        <taxon>Magnoliopsida</taxon>
        <taxon>eudicotyledons</taxon>
        <taxon>Gunneridae</taxon>
        <taxon>Pentapetalae</taxon>
        <taxon>rosids</taxon>
        <taxon>fabids</taxon>
        <taxon>Rosales</taxon>
        <taxon>Rosaceae</taxon>
        <taxon>Amygdaloideae</taxon>
        <taxon>Maleae</taxon>
        <taxon>Pyrus</taxon>
    </lineage>
</organism>
<dbReference type="PANTHER" id="PTHR11926:SF1489">
    <property type="entry name" value="HEXOSYLTRANSFERASE-RELATED"/>
    <property type="match status" value="1"/>
</dbReference>
<dbReference type="AlphaFoldDB" id="A0A5N5FVR5"/>
<dbReference type="Gene3D" id="3.40.50.2000">
    <property type="entry name" value="Glycogen Phosphorylase B"/>
    <property type="match status" value="3"/>
</dbReference>
<dbReference type="EMBL" id="SMOL01000559">
    <property type="protein sequence ID" value="KAB2606997.1"/>
    <property type="molecule type" value="Genomic_DNA"/>
</dbReference>
<dbReference type="SUPFAM" id="SSF53756">
    <property type="entry name" value="UDP-Glycosyltransferase/glycogen phosphorylase"/>
    <property type="match status" value="1"/>
</dbReference>
<name>A0A5N5FVR5_9ROSA</name>
<dbReference type="GO" id="GO:0080044">
    <property type="term" value="F:quercetin 7-O-glucosyltransferase activity"/>
    <property type="evidence" value="ECO:0007669"/>
    <property type="project" value="TreeGrafter"/>
</dbReference>
<dbReference type="PANTHER" id="PTHR11926">
    <property type="entry name" value="GLUCOSYL/GLUCURONOSYL TRANSFERASES"/>
    <property type="match status" value="1"/>
</dbReference>
<reference evidence="3 4" key="1">
    <citation type="submission" date="2019-09" db="EMBL/GenBank/DDBJ databases">
        <authorList>
            <person name="Ou C."/>
        </authorList>
    </citation>
    <scope>NUCLEOTIDE SEQUENCE [LARGE SCALE GENOMIC DNA]</scope>
    <source>
        <strain evidence="3">S2</strain>
        <tissue evidence="3">Leaf</tissue>
    </source>
</reference>
<sequence>MEKQLTSRRLALVPCPFQGHITLMLQLGVILHSKGFDITVAHTDFNFPDPSNYPDFEFLEMSNGFNVNGKSPLQESLARKMEKEDQNSKISCIIYDEYISATNMLTHQAIPTLVKHDHIPIQCNNQTSQIFGIRTYSMMLELVPGLQPLRFKDLPISNFRVLDDLLQLIAKAHDSSLLKEDQSCMSCLDKKAHSSVIYISLGRIAFMDSKELEEMAWGLANSEQPFLWVVRMDSVSLPEGFQEIVGERGHIVKWTPQKKVLTHSAVGGFWSHCGWNLTVEGISEGVPLICQPYFGDQRVNPRYLSQSMGRPIGKAIRTLMVGKEGEPTRQRAKDLKVKIEFSMKQSSSSYNSLNELVDLILSF</sequence>
<reference evidence="3 4" key="3">
    <citation type="submission" date="2019-11" db="EMBL/GenBank/DDBJ databases">
        <title>A de novo genome assembly of a pear dwarfing rootstock.</title>
        <authorList>
            <person name="Wang F."/>
            <person name="Wang J."/>
            <person name="Li S."/>
            <person name="Zhang Y."/>
            <person name="Fang M."/>
            <person name="Ma L."/>
            <person name="Zhao Y."/>
            <person name="Jiang S."/>
        </authorList>
    </citation>
    <scope>NUCLEOTIDE SEQUENCE [LARGE SCALE GENOMIC DNA]</scope>
    <source>
        <strain evidence="3">S2</strain>
        <tissue evidence="3">Leaf</tissue>
    </source>
</reference>
<evidence type="ECO:0000256" key="1">
    <source>
        <dbReference type="ARBA" id="ARBA00009995"/>
    </source>
</evidence>
<dbReference type="CDD" id="cd03784">
    <property type="entry name" value="GT1_Gtf-like"/>
    <property type="match status" value="1"/>
</dbReference>
<reference evidence="4" key="2">
    <citation type="submission" date="2019-10" db="EMBL/GenBank/DDBJ databases">
        <title>A de novo genome assembly of a pear dwarfing rootstock.</title>
        <authorList>
            <person name="Wang F."/>
            <person name="Wang J."/>
            <person name="Li S."/>
            <person name="Zhang Y."/>
            <person name="Fang M."/>
            <person name="Ma L."/>
            <person name="Zhao Y."/>
            <person name="Jiang S."/>
        </authorList>
    </citation>
    <scope>NUCLEOTIDE SEQUENCE [LARGE SCALE GENOMIC DNA]</scope>
</reference>
<dbReference type="OrthoDB" id="5835829at2759"/>
<proteinExistence type="inferred from homology"/>
<evidence type="ECO:0000313" key="3">
    <source>
        <dbReference type="EMBL" id="KAB2606997.1"/>
    </source>
</evidence>
<dbReference type="Pfam" id="PF00201">
    <property type="entry name" value="UDPGT"/>
    <property type="match status" value="1"/>
</dbReference>
<protein>
    <submittedName>
        <fullName evidence="3">UDP-glycosyltransferase 76E2-like</fullName>
    </submittedName>
</protein>
<dbReference type="InterPro" id="IPR002213">
    <property type="entry name" value="UDP_glucos_trans"/>
</dbReference>
<evidence type="ECO:0000256" key="2">
    <source>
        <dbReference type="ARBA" id="ARBA00022679"/>
    </source>
</evidence>
<evidence type="ECO:0000313" key="4">
    <source>
        <dbReference type="Proteomes" id="UP000327157"/>
    </source>
</evidence>
<dbReference type="GO" id="GO:0080043">
    <property type="term" value="F:quercetin 3-O-glucosyltransferase activity"/>
    <property type="evidence" value="ECO:0007669"/>
    <property type="project" value="TreeGrafter"/>
</dbReference>
<comment type="similarity">
    <text evidence="1">Belongs to the UDP-glycosyltransferase family.</text>
</comment>
<keyword evidence="2 3" id="KW-0808">Transferase</keyword>
<keyword evidence="4" id="KW-1185">Reference proteome</keyword>
<gene>
    <name evidence="3" type="ORF">D8674_006714</name>
</gene>
<accession>A0A5N5FVR5</accession>
<dbReference type="FunFam" id="3.40.50.2000:FF:000056">
    <property type="entry name" value="Glycosyltransferase"/>
    <property type="match status" value="1"/>
</dbReference>
<comment type="caution">
    <text evidence="3">The sequence shown here is derived from an EMBL/GenBank/DDBJ whole genome shotgun (WGS) entry which is preliminary data.</text>
</comment>
<dbReference type="Proteomes" id="UP000327157">
    <property type="component" value="Chromosome 11"/>
</dbReference>